<feature type="transmembrane region" description="Helical" evidence="2">
    <location>
        <begin position="711"/>
        <end position="733"/>
    </location>
</feature>
<feature type="transmembrane region" description="Helical" evidence="2">
    <location>
        <begin position="520"/>
        <end position="537"/>
    </location>
</feature>
<organism evidence="3 4">
    <name type="scientific">Intrasporangium calvum</name>
    <dbReference type="NCBI Taxonomy" id="53358"/>
    <lineage>
        <taxon>Bacteria</taxon>
        <taxon>Bacillati</taxon>
        <taxon>Actinomycetota</taxon>
        <taxon>Actinomycetes</taxon>
        <taxon>Micrococcales</taxon>
        <taxon>Intrasporangiaceae</taxon>
        <taxon>Intrasporangium</taxon>
    </lineage>
</organism>
<keyword evidence="3" id="KW-0808">Transferase</keyword>
<keyword evidence="2" id="KW-1133">Transmembrane helix</keyword>
<evidence type="ECO:0000313" key="4">
    <source>
        <dbReference type="Proteomes" id="UP001150259"/>
    </source>
</evidence>
<dbReference type="EC" id="2.4.-.-" evidence="3"/>
<sequence length="1076" mass="111775">MSAVVLVRDGAARLARCLDALAAQTVLPSRLLIVDVASSDTSMAIAQAHSRVRHAIRDVQIHRIDQPVPDGVAINLAAAELAPLEQPDDAPAATSEWLWVVPDRAVPLSTALERLLDAAGRSPSVGVAGPKVVDAADPRRLVSLGLQVTRTGRLMASPKPGEADQGQHDQREDVLAVTLSGMIIRRDVLADLGGFDPAFDGVGADLDLGWRAHLAGHRVIVVPGATVLRVGQTEVRDRAADQVASPDGRRSRRAARRVALARCSLAAMPFMATWIALSSLTAALVLLLAKRPRAAWRELGDLGALLRPAAVLGARWRGRRTRRLRGSDLRTLFVSPVAAARSTLDHIQDSITPERARPRREAAPTTETGPTSDESEAFGVLPPALGQRIATHPGVVAVTTTLLVSVIAWRDGLRAGALSPTGTGLAGGELRPVASDSSGLWHAFWDAWHGSGLGSGGESGPHLAVLAAVTWVAELLPGMSESRSTVGVTLAWLLFLAPALSAWSAYLASRVLSVPRSARAVVALAWASSSVLTTAVADGRLTAALGHVLVPFVLAGFALAARRHGSYTATFATALAVALLAAVEPPYLALTSAAALGLLVFGPGTRRLRALVLLLAPLAVLATWTGSVIADWRLLLSGPGLLSTVTTTPPWQMVLGHPGHPGQPAGQESATSSTLLDAAAGVAVWAALPLLAVGVLGYARRAAGRGESVGLAITALAGLTGLSVALGSGRFVLGSAETGVGTSGAAHLWAGAGLQLWVAAVLVGILVASRPAVVAPGARPTASLPGRWLVAGKVGRSAALLVPVLVLLTVWGAAGFSRTLTVDEARLPAVAVEQSKDPLSNRLLLLRPSDEVVDFVLVGREPGHLLRDLDRPASADDRSLVDVTARLVGGRATDVREADELVQWGIGFVQVQAGPDNPLTRRLDATEGLSRLGSSDQGILWRVVPQDTAPGAAPAAAPSRVRVVDADGRHLALVPTRGPHGAVEERVSPGPQGRLLVVAEPLEWARHAVVSVGGEVLQPVSGSALPSYALPPGGGLLRIDLAASQPWLRLGQGLALAFVIFMALPFGNRRSRRSPS</sequence>
<keyword evidence="2" id="KW-0812">Transmembrane</keyword>
<feature type="transmembrane region" description="Helical" evidence="2">
    <location>
        <begin position="611"/>
        <end position="630"/>
    </location>
</feature>
<feature type="transmembrane region" description="Helical" evidence="2">
    <location>
        <begin position="486"/>
        <end position="508"/>
    </location>
</feature>
<accession>A0ABT5GM22</accession>
<feature type="transmembrane region" description="Helical" evidence="2">
    <location>
        <begin position="587"/>
        <end position="604"/>
    </location>
</feature>
<dbReference type="Pfam" id="PF13641">
    <property type="entry name" value="Glyco_tranf_2_3"/>
    <property type="match status" value="1"/>
</dbReference>
<proteinExistence type="predicted"/>
<feature type="transmembrane region" description="Helical" evidence="2">
    <location>
        <begin position="266"/>
        <end position="289"/>
    </location>
</feature>
<dbReference type="Gene3D" id="3.90.550.10">
    <property type="entry name" value="Spore Coat Polysaccharide Biosynthesis Protein SpsA, Chain A"/>
    <property type="match status" value="1"/>
</dbReference>
<dbReference type="Proteomes" id="UP001150259">
    <property type="component" value="Unassembled WGS sequence"/>
</dbReference>
<dbReference type="PANTHER" id="PTHR43685">
    <property type="entry name" value="GLYCOSYLTRANSFERASE"/>
    <property type="match status" value="1"/>
</dbReference>
<feature type="transmembrane region" description="Helical" evidence="2">
    <location>
        <begin position="1047"/>
        <end position="1066"/>
    </location>
</feature>
<feature type="transmembrane region" description="Helical" evidence="2">
    <location>
        <begin position="678"/>
        <end position="699"/>
    </location>
</feature>
<feature type="transmembrane region" description="Helical" evidence="2">
    <location>
        <begin position="753"/>
        <end position="773"/>
    </location>
</feature>
<dbReference type="InterPro" id="IPR050834">
    <property type="entry name" value="Glycosyltransf_2"/>
</dbReference>
<dbReference type="GO" id="GO:0016757">
    <property type="term" value="F:glycosyltransferase activity"/>
    <property type="evidence" value="ECO:0007669"/>
    <property type="project" value="UniProtKB-KW"/>
</dbReference>
<feature type="region of interest" description="Disordered" evidence="1">
    <location>
        <begin position="348"/>
        <end position="377"/>
    </location>
</feature>
<dbReference type="InterPro" id="IPR029044">
    <property type="entry name" value="Nucleotide-diphossugar_trans"/>
</dbReference>
<protein>
    <submittedName>
        <fullName evidence="3">Glycosyltransferase</fullName>
        <ecNumber evidence="3">2.4.-.-</ecNumber>
    </submittedName>
</protein>
<feature type="transmembrane region" description="Helical" evidence="2">
    <location>
        <begin position="543"/>
        <end position="560"/>
    </location>
</feature>
<dbReference type="SUPFAM" id="SSF53448">
    <property type="entry name" value="Nucleotide-diphospho-sugar transferases"/>
    <property type="match status" value="1"/>
</dbReference>
<evidence type="ECO:0000313" key="3">
    <source>
        <dbReference type="EMBL" id="MDC5699246.1"/>
    </source>
</evidence>
<dbReference type="RefSeq" id="WP_272463804.1">
    <property type="nucleotide sequence ID" value="NZ_JAPFQL010000123.1"/>
</dbReference>
<keyword evidence="3" id="KW-0328">Glycosyltransferase</keyword>
<feature type="compositionally biased region" description="Basic and acidic residues" evidence="1">
    <location>
        <begin position="348"/>
        <end position="362"/>
    </location>
</feature>
<feature type="transmembrane region" description="Helical" evidence="2">
    <location>
        <begin position="794"/>
        <end position="814"/>
    </location>
</feature>
<reference evidence="3 4" key="1">
    <citation type="submission" date="2022-11" db="EMBL/GenBank/DDBJ databases">
        <title>Anaerobic phenanthrene biodegradation by a DNRA strain PheN6.</title>
        <authorList>
            <person name="Zhang Z."/>
        </authorList>
    </citation>
    <scope>NUCLEOTIDE SEQUENCE [LARGE SCALE GENOMIC DNA]</scope>
    <source>
        <strain evidence="3 4">PheN6</strain>
    </source>
</reference>
<dbReference type="EMBL" id="JAPFQL010000123">
    <property type="protein sequence ID" value="MDC5699246.1"/>
    <property type="molecule type" value="Genomic_DNA"/>
</dbReference>
<keyword evidence="4" id="KW-1185">Reference proteome</keyword>
<keyword evidence="2" id="KW-0472">Membrane</keyword>
<evidence type="ECO:0000256" key="1">
    <source>
        <dbReference type="SAM" id="MobiDB-lite"/>
    </source>
</evidence>
<name>A0ABT5GM22_9MICO</name>
<gene>
    <name evidence="3" type="ORF">OO014_18510</name>
</gene>
<evidence type="ECO:0000256" key="2">
    <source>
        <dbReference type="SAM" id="Phobius"/>
    </source>
</evidence>
<dbReference type="PANTHER" id="PTHR43685:SF3">
    <property type="entry name" value="SLR2126 PROTEIN"/>
    <property type="match status" value="1"/>
</dbReference>
<comment type="caution">
    <text evidence="3">The sequence shown here is derived from an EMBL/GenBank/DDBJ whole genome shotgun (WGS) entry which is preliminary data.</text>
</comment>